<dbReference type="eggNOG" id="COG0791">
    <property type="taxonomic scope" value="Bacteria"/>
</dbReference>
<evidence type="ECO:0000313" key="8">
    <source>
        <dbReference type="Proteomes" id="UP000028488"/>
    </source>
</evidence>
<dbReference type="InterPro" id="IPR000064">
    <property type="entry name" value="NLP_P60_dom"/>
</dbReference>
<evidence type="ECO:0000256" key="2">
    <source>
        <dbReference type="ARBA" id="ARBA00022670"/>
    </source>
</evidence>
<keyword evidence="3 7" id="KW-0378">Hydrolase</keyword>
<keyword evidence="2" id="KW-0645">Protease</keyword>
<dbReference type="InterPro" id="IPR051794">
    <property type="entry name" value="PG_Endopeptidase_C40"/>
</dbReference>
<dbReference type="InterPro" id="IPR038765">
    <property type="entry name" value="Papain-like_cys_pep_sf"/>
</dbReference>
<dbReference type="PROSITE" id="PS51935">
    <property type="entry name" value="NLPC_P60"/>
    <property type="match status" value="1"/>
</dbReference>
<evidence type="ECO:0000256" key="1">
    <source>
        <dbReference type="ARBA" id="ARBA00007074"/>
    </source>
</evidence>
<dbReference type="SUPFAM" id="SSF54001">
    <property type="entry name" value="Cysteine proteinases"/>
    <property type="match status" value="1"/>
</dbReference>
<dbReference type="RefSeq" id="WP_128639061.1">
    <property type="nucleotide sequence ID" value="NZ_CP008947.1"/>
</dbReference>
<evidence type="ECO:0000313" key="7">
    <source>
        <dbReference type="EMBL" id="AII04784.1"/>
    </source>
</evidence>
<dbReference type="PANTHER" id="PTHR47359:SF3">
    <property type="entry name" value="NLP_P60 DOMAIN-CONTAINING PROTEIN-RELATED"/>
    <property type="match status" value="1"/>
</dbReference>
<sequence>MIPIDLLTRPILDLLGAFGSGVLPAGGPADALRASSVAIDAVHDTGRTGINSIYGDWQGKGGTGAIVKTEEAQRSTVAVSDRGNDMAAVVAEASEIVRAGMLQLQEILQSFISLAVAAGPALATPPGQAMIIAAALDHLGRATAVVAKVRAELGEQTGRMIALTPTEDTPSAPAATAPASMSAASTMPASAAPVAPAGSEAVSRAASGFASSSGTSPMSGLTSIAAPAARSSGGRGSGGSRADSLTGRSGGTGHAPSTSDSAHGGEGVEVVLPDGSTAVAPNKEAADAVRNALSQQGVPYVWGGTSPGEGLDCSGLTQWAYGEAGVGLPRLAQEQNVGTAVDPGDLMPGDLAVWDGHVAMVIGNGQLVEAGDPVQVGPIRTSNSGMGFYGFYRPTE</sequence>
<accession>A0A076EMZ7</accession>
<dbReference type="AlphaFoldDB" id="A0A076EMZ7"/>
<evidence type="ECO:0000256" key="5">
    <source>
        <dbReference type="SAM" id="MobiDB-lite"/>
    </source>
</evidence>
<dbReference type="GO" id="GO:0006508">
    <property type="term" value="P:proteolysis"/>
    <property type="evidence" value="ECO:0007669"/>
    <property type="project" value="UniProtKB-KW"/>
</dbReference>
<dbReference type="Proteomes" id="UP000028488">
    <property type="component" value="Chromosome"/>
</dbReference>
<evidence type="ECO:0000259" key="6">
    <source>
        <dbReference type="PROSITE" id="PS51935"/>
    </source>
</evidence>
<feature type="domain" description="NlpC/P60" evidence="6">
    <location>
        <begin position="282"/>
        <end position="396"/>
    </location>
</feature>
<proteinExistence type="inferred from homology"/>
<name>A0A076EMZ7_RHOOP</name>
<dbReference type="PANTHER" id="PTHR47359">
    <property type="entry name" value="PEPTIDOGLYCAN DL-ENDOPEPTIDASE CWLO"/>
    <property type="match status" value="1"/>
</dbReference>
<evidence type="ECO:0000256" key="4">
    <source>
        <dbReference type="ARBA" id="ARBA00022807"/>
    </source>
</evidence>
<evidence type="ECO:0000256" key="3">
    <source>
        <dbReference type="ARBA" id="ARBA00022801"/>
    </source>
</evidence>
<dbReference type="Gene3D" id="3.90.1720.10">
    <property type="entry name" value="endopeptidase domain like (from Nostoc punctiforme)"/>
    <property type="match status" value="1"/>
</dbReference>
<dbReference type="GO" id="GO:0008234">
    <property type="term" value="F:cysteine-type peptidase activity"/>
    <property type="evidence" value="ECO:0007669"/>
    <property type="project" value="UniProtKB-KW"/>
</dbReference>
<comment type="similarity">
    <text evidence="1">Belongs to the peptidase C40 family.</text>
</comment>
<feature type="region of interest" description="Disordered" evidence="5">
    <location>
        <begin position="227"/>
        <end position="269"/>
    </location>
</feature>
<dbReference type="EMBL" id="CP008947">
    <property type="protein sequence ID" value="AII04784.1"/>
    <property type="molecule type" value="Genomic_DNA"/>
</dbReference>
<protein>
    <submittedName>
        <fullName evidence="7">Hydrolase</fullName>
    </submittedName>
</protein>
<keyword evidence="4" id="KW-0788">Thiol protease</keyword>
<reference evidence="7 8" key="1">
    <citation type="submission" date="2014-07" db="EMBL/GenBank/DDBJ databases">
        <title>Genome Sequence of Rhodococcus opacus Strain R7, a Biodegrader of Mono- and Polycyclic Aromatic Hydrocarbons.</title>
        <authorList>
            <person name="Di Gennaro P."/>
            <person name="Zampolli J."/>
            <person name="Presti I."/>
            <person name="Cappelletti M."/>
            <person name="D'Ursi P."/>
            <person name="Orro A."/>
            <person name="Mezzelani A."/>
            <person name="Milanesi L."/>
        </authorList>
    </citation>
    <scope>NUCLEOTIDE SEQUENCE [LARGE SCALE GENOMIC DNA]</scope>
    <source>
        <strain evidence="7 8">R7</strain>
    </source>
</reference>
<gene>
    <name evidence="7" type="ORF">EP51_09305</name>
</gene>
<dbReference type="Pfam" id="PF00877">
    <property type="entry name" value="NLPC_P60"/>
    <property type="match status" value="1"/>
</dbReference>
<organism evidence="7 8">
    <name type="scientific">Rhodococcus opacus</name>
    <name type="common">Nocardia opaca</name>
    <dbReference type="NCBI Taxonomy" id="37919"/>
    <lineage>
        <taxon>Bacteria</taxon>
        <taxon>Bacillati</taxon>
        <taxon>Actinomycetota</taxon>
        <taxon>Actinomycetes</taxon>
        <taxon>Mycobacteriales</taxon>
        <taxon>Nocardiaceae</taxon>
        <taxon>Rhodococcus</taxon>
    </lineage>
</organism>